<evidence type="ECO:0000313" key="1">
    <source>
        <dbReference type="EMBL" id="TWT79979.1"/>
    </source>
</evidence>
<accession>A0A5C5YY03</accession>
<dbReference type="InterPro" id="IPR041492">
    <property type="entry name" value="HAD_2"/>
</dbReference>
<evidence type="ECO:0000313" key="2">
    <source>
        <dbReference type="Proteomes" id="UP000315010"/>
    </source>
</evidence>
<dbReference type="InterPro" id="IPR036412">
    <property type="entry name" value="HAD-like_sf"/>
</dbReference>
<dbReference type="PANTHER" id="PTHR18901:SF38">
    <property type="entry name" value="PSEUDOURIDINE-5'-PHOSPHATASE"/>
    <property type="match status" value="1"/>
</dbReference>
<dbReference type="SFLD" id="SFLDG01129">
    <property type="entry name" value="C1.5:_HAD__Beta-PGM__Phosphata"/>
    <property type="match status" value="1"/>
</dbReference>
<dbReference type="PANTHER" id="PTHR18901">
    <property type="entry name" value="2-DEOXYGLUCOSE-6-PHOSPHATE PHOSPHATASE 2"/>
    <property type="match status" value="1"/>
</dbReference>
<dbReference type="InterPro" id="IPR023214">
    <property type="entry name" value="HAD_sf"/>
</dbReference>
<dbReference type="Gene3D" id="1.10.150.240">
    <property type="entry name" value="Putative phosphatase, domain 2"/>
    <property type="match status" value="1"/>
</dbReference>
<dbReference type="EMBL" id="SJPJ01000001">
    <property type="protein sequence ID" value="TWT79979.1"/>
    <property type="molecule type" value="Genomic_DNA"/>
</dbReference>
<dbReference type="Proteomes" id="UP000315010">
    <property type="component" value="Unassembled WGS sequence"/>
</dbReference>
<dbReference type="InterPro" id="IPR006439">
    <property type="entry name" value="HAD-SF_hydro_IA"/>
</dbReference>
<gene>
    <name evidence="1" type="ORF">CA13_13910</name>
</gene>
<dbReference type="SUPFAM" id="SSF56784">
    <property type="entry name" value="HAD-like"/>
    <property type="match status" value="1"/>
</dbReference>
<keyword evidence="1" id="KW-0378">Hydrolase</keyword>
<dbReference type="PRINTS" id="PR00413">
    <property type="entry name" value="HADHALOGNASE"/>
</dbReference>
<dbReference type="GO" id="GO:0016787">
    <property type="term" value="F:hydrolase activity"/>
    <property type="evidence" value="ECO:0007669"/>
    <property type="project" value="UniProtKB-KW"/>
</dbReference>
<dbReference type="InterPro" id="IPR023198">
    <property type="entry name" value="PGP-like_dom2"/>
</dbReference>
<dbReference type="EC" id="3.1.3.-" evidence="1"/>
<name>A0A5C5YY03_9BACT</name>
<organism evidence="1 2">
    <name type="scientific">Novipirellula herctigrandis</name>
    <dbReference type="NCBI Taxonomy" id="2527986"/>
    <lineage>
        <taxon>Bacteria</taxon>
        <taxon>Pseudomonadati</taxon>
        <taxon>Planctomycetota</taxon>
        <taxon>Planctomycetia</taxon>
        <taxon>Pirellulales</taxon>
        <taxon>Pirellulaceae</taxon>
        <taxon>Novipirellula</taxon>
    </lineage>
</organism>
<sequence>MTRKSLRPPILGVALDMDGLLFDTERLYWQVGDELLKRRGYRYSDELQARMMGRVGPAAMQQMIDMHHLDVTPLDLLCESDELYGALLVDGLEPMPGLQHWIDLLTKSKLPFGLATSSRRLFVDIILERVDWDSALAFILSGDDVQHGKPHPEMYLAAAEKMQISPESMLVLEDSGNGCAAAIAAGAQTVAVPNENTVGQSFDGAILVAESLMDPRLHTMICDSDTGT</sequence>
<dbReference type="Gene3D" id="3.40.50.1000">
    <property type="entry name" value="HAD superfamily/HAD-like"/>
    <property type="match status" value="1"/>
</dbReference>
<comment type="caution">
    <text evidence="1">The sequence shown here is derived from an EMBL/GenBank/DDBJ whole genome shotgun (WGS) entry which is preliminary data.</text>
</comment>
<dbReference type="NCBIfam" id="TIGR01509">
    <property type="entry name" value="HAD-SF-IA-v3"/>
    <property type="match status" value="1"/>
</dbReference>
<protein>
    <submittedName>
        <fullName evidence="1">Phosphorylated carbohydrates phosphatase</fullName>
        <ecNumber evidence="1">3.1.3.-</ecNumber>
    </submittedName>
</protein>
<proteinExistence type="predicted"/>
<reference evidence="1 2" key="1">
    <citation type="submission" date="2019-02" db="EMBL/GenBank/DDBJ databases">
        <title>Deep-cultivation of Planctomycetes and their phenomic and genomic characterization uncovers novel biology.</title>
        <authorList>
            <person name="Wiegand S."/>
            <person name="Jogler M."/>
            <person name="Boedeker C."/>
            <person name="Pinto D."/>
            <person name="Vollmers J."/>
            <person name="Rivas-Marin E."/>
            <person name="Kohn T."/>
            <person name="Peeters S.H."/>
            <person name="Heuer A."/>
            <person name="Rast P."/>
            <person name="Oberbeckmann S."/>
            <person name="Bunk B."/>
            <person name="Jeske O."/>
            <person name="Meyerdierks A."/>
            <person name="Storesund J.E."/>
            <person name="Kallscheuer N."/>
            <person name="Luecker S."/>
            <person name="Lage O.M."/>
            <person name="Pohl T."/>
            <person name="Merkel B.J."/>
            <person name="Hornburger P."/>
            <person name="Mueller R.-W."/>
            <person name="Bruemmer F."/>
            <person name="Labrenz M."/>
            <person name="Spormann A.M."/>
            <person name="Op Den Camp H."/>
            <person name="Overmann J."/>
            <person name="Amann R."/>
            <person name="Jetten M.S.M."/>
            <person name="Mascher T."/>
            <person name="Medema M.H."/>
            <person name="Devos D.P."/>
            <person name="Kaster A.-K."/>
            <person name="Ovreas L."/>
            <person name="Rohde M."/>
            <person name="Galperin M.Y."/>
            <person name="Jogler C."/>
        </authorList>
    </citation>
    <scope>NUCLEOTIDE SEQUENCE [LARGE SCALE GENOMIC DNA]</scope>
    <source>
        <strain evidence="1 2">CA13</strain>
    </source>
</reference>
<dbReference type="RefSeq" id="WP_146395089.1">
    <property type="nucleotide sequence ID" value="NZ_SJPJ01000001.1"/>
</dbReference>
<dbReference type="Pfam" id="PF13419">
    <property type="entry name" value="HAD_2"/>
    <property type="match status" value="1"/>
</dbReference>
<keyword evidence="2" id="KW-1185">Reference proteome</keyword>
<dbReference type="SFLD" id="SFLDS00003">
    <property type="entry name" value="Haloacid_Dehalogenase"/>
    <property type="match status" value="1"/>
</dbReference>
<dbReference type="AlphaFoldDB" id="A0A5C5YY03"/>
<dbReference type="OrthoDB" id="9797743at2"/>